<dbReference type="Pfam" id="PF12796">
    <property type="entry name" value="Ank_2"/>
    <property type="match status" value="1"/>
</dbReference>
<name>A0A4V4LDG6_AURPU</name>
<keyword evidence="3" id="KW-1133">Transmembrane helix</keyword>
<evidence type="ECO:0000256" key="2">
    <source>
        <dbReference type="PROSITE-ProRule" id="PRU00023"/>
    </source>
</evidence>
<feature type="domain" description="Nephrocystin 3-like N-terminal" evidence="5">
    <location>
        <begin position="827"/>
        <end position="988"/>
    </location>
</feature>
<evidence type="ECO:0000313" key="6">
    <source>
        <dbReference type="EMBL" id="TIA31997.1"/>
    </source>
</evidence>
<gene>
    <name evidence="6" type="ORF">D6C78_08541</name>
</gene>
<dbReference type="InterPro" id="IPR035994">
    <property type="entry name" value="Nucleoside_phosphorylase_sf"/>
</dbReference>
<dbReference type="InterPro" id="IPR056884">
    <property type="entry name" value="NPHP3-like_N"/>
</dbReference>
<keyword evidence="3" id="KW-0472">Membrane</keyword>
<proteinExistence type="predicted"/>
<dbReference type="Gene3D" id="3.40.50.300">
    <property type="entry name" value="P-loop containing nucleotide triphosphate hydrolases"/>
    <property type="match status" value="1"/>
</dbReference>
<dbReference type="Proteomes" id="UP000308724">
    <property type="component" value="Unassembled WGS sequence"/>
</dbReference>
<dbReference type="SUPFAM" id="SSF48403">
    <property type="entry name" value="Ankyrin repeat"/>
    <property type="match status" value="1"/>
</dbReference>
<dbReference type="PANTHER" id="PTHR46082">
    <property type="entry name" value="ATP/GTP-BINDING PROTEIN-RELATED"/>
    <property type="match status" value="1"/>
</dbReference>
<keyword evidence="3" id="KW-0812">Transmembrane</keyword>
<dbReference type="Gene3D" id="1.25.40.20">
    <property type="entry name" value="Ankyrin repeat-containing domain"/>
    <property type="match status" value="1"/>
</dbReference>
<evidence type="ECO:0000259" key="4">
    <source>
        <dbReference type="Pfam" id="PF22939"/>
    </source>
</evidence>
<dbReference type="Gene3D" id="3.40.50.1580">
    <property type="entry name" value="Nucleoside phosphorylase domain"/>
    <property type="match status" value="1"/>
</dbReference>
<dbReference type="PANTHER" id="PTHR46082:SF11">
    <property type="entry name" value="AAA+ ATPASE DOMAIN-CONTAINING PROTEIN-RELATED"/>
    <property type="match status" value="1"/>
</dbReference>
<dbReference type="Pfam" id="PF22939">
    <property type="entry name" value="WHD_GPIID"/>
    <property type="match status" value="1"/>
</dbReference>
<dbReference type="InterPro" id="IPR053137">
    <property type="entry name" value="NLR-like"/>
</dbReference>
<dbReference type="InterPro" id="IPR054471">
    <property type="entry name" value="GPIID_WHD"/>
</dbReference>
<dbReference type="SMART" id="SM00248">
    <property type="entry name" value="ANK"/>
    <property type="match status" value="4"/>
</dbReference>
<dbReference type="GO" id="GO:0009116">
    <property type="term" value="P:nucleoside metabolic process"/>
    <property type="evidence" value="ECO:0007669"/>
    <property type="project" value="InterPro"/>
</dbReference>
<dbReference type="PROSITE" id="PS50088">
    <property type="entry name" value="ANK_REPEAT"/>
    <property type="match status" value="1"/>
</dbReference>
<dbReference type="InterPro" id="IPR036770">
    <property type="entry name" value="Ankyrin_rpt-contain_sf"/>
</dbReference>
<evidence type="ECO:0000256" key="3">
    <source>
        <dbReference type="SAM" id="Phobius"/>
    </source>
</evidence>
<dbReference type="InterPro" id="IPR002110">
    <property type="entry name" value="Ankyrin_rpt"/>
</dbReference>
<evidence type="ECO:0000313" key="7">
    <source>
        <dbReference type="Proteomes" id="UP000308724"/>
    </source>
</evidence>
<comment type="caution">
    <text evidence="6">The sequence shown here is derived from an EMBL/GenBank/DDBJ whole genome shotgun (WGS) entry which is preliminary data.</text>
</comment>
<dbReference type="SUPFAM" id="SSF52540">
    <property type="entry name" value="P-loop containing nucleoside triphosphate hydrolases"/>
    <property type="match status" value="1"/>
</dbReference>
<evidence type="ECO:0000256" key="1">
    <source>
        <dbReference type="ARBA" id="ARBA00022737"/>
    </source>
</evidence>
<keyword evidence="2" id="KW-0040">ANK repeat</keyword>
<evidence type="ECO:0000259" key="5">
    <source>
        <dbReference type="Pfam" id="PF24883"/>
    </source>
</evidence>
<reference evidence="6 7" key="1">
    <citation type="submission" date="2018-10" db="EMBL/GenBank/DDBJ databases">
        <title>Fifty Aureobasidium pullulans genomes reveal a recombining polyextremotolerant generalist.</title>
        <authorList>
            <person name="Gostincar C."/>
            <person name="Turk M."/>
            <person name="Zajc J."/>
            <person name="Gunde-Cimerman N."/>
        </authorList>
    </citation>
    <scope>NUCLEOTIDE SEQUENCE [LARGE SCALE GENOMIC DNA]</scope>
    <source>
        <strain evidence="6 7">EXF-1645</strain>
    </source>
</reference>
<sequence length="1451" mass="160516">MDVPATRICQFGFDAGNPSNRLDGNALWNTANVNNTGCYAYYDSTSDRINSGLNKVLWGTSYAGQIPQLKSPCGVNGNCSYTLNYLAPTLKCSPIPPPEISPRFGSMGGYLPQNYTSGDDYIGLFFMAFGGTIVKRTFKDTNSSVYRNFNMTLLTGVSPVTYQSWDCGFFNTSMAFNFTYTGQSSSQVVLQKPPTYLNEIDFGASIFDFDTYLGPNSVKTYWTQMTGLFAGIVQGQIGQNSHDIYDGSGFSSNTDTFSQRTANLSAARDTSLGRYIYTGPDRVTAGYDPLAPGDAGTALEEISRNISVAMTQIMQFTQNTPVIFTNDVLVFKYTWKTLVVPYAAGVFITLIIISFGIIALFSNGIVSDFRFSTILRTTRNDALEFNRLFRGAQLGANPLPEAIEKTKLRFGSMISDGTGERSLVSFEYRSFDDMSQSCGPEHSEAYTVAWIAALPHERAAGEAMFDEEYEDPPVDFIQNSGDPNAYSWGRIGKHYIVVAALPSGEYGLTPTAIVAQGLRSSLPHVRIGLLVGIGAAVREILDKEGTTVDQRDIRLGDVVVSSPEGTIGGVVQCDLVKAQTVDGSEVLQRHGSLSSPPLALRTALAKLQASHFKKGSTINAIIAEAFEKWSEMKDKFYHPGLEANETNRRTDTYHSRGGTLISNEARRSPKIHYGTVASSNTLEKSARHRDAVLIRLAKENINPSCFEMEAAGLMNNFPCLVIRGICDYGDEHKNDHWQNYAAITAAGVAKELLRCVNVQQVQETQGIGNLILKRLDTIHQAVERNREDVSHLKMSADAHRRRHVLDWLCSYDYSTQFENHSARYLHGTGQWFLEDSKFLSWVQADQSSTLICPGGPGCGKTTISALVIDHLRNTSSSQKPVIYFFFDYQRRKEQTADAFVATLLRQLASLSQEVFNAVEKLHNRFRSQSRPSLENLQSVLRSAFQTVTGCFIVIDALDECEPVKRVGCTNMLRGCLSQCVVHLLATTRDDHEVHSLFDGDPTLRIQAHAEDLTLYTTKRADELVPNIRHDVGLIGNVIKGVIDASDGVFLLARLHMNSINDQLTANEVKHTLNGLRKDTGSYSSAYEATMKRINQQQKRRSDLGKRILAWVVHAKRPLSFEELNHALATRPGKRSIESGDMYAKEVILSVCVGLITLDVETLRLIHYTAQEFFRDNWMQWLPNETTAIVDTCITYLSFDVFKEGPCRNDDSLKSRLNQYKLLGYAARNWGHHLRDQDSLAETDRTTTETVLSFLEDTPLTLSGSQAMDMTVVELHERLHGAHSGGQGNKTKALIIFHEGMYGVHLAAFFGLEHLTMLLIEKQQDADIRDSHGRTPLWWAANNGFAGLVKTLSGTQSVNLNKGDVKNRSRTCTPLSIAANRGHEDIVQILLNTGHLSISKADDWGGDPLRDAAGNGHEGVIKVLLATKGVDVNSKDLGGRTPLIHAIYAVMV</sequence>
<dbReference type="Pfam" id="PF24883">
    <property type="entry name" value="NPHP3_N"/>
    <property type="match status" value="1"/>
</dbReference>
<dbReference type="InterPro" id="IPR027417">
    <property type="entry name" value="P-loop_NTPase"/>
</dbReference>
<dbReference type="EMBL" id="QZBZ01000259">
    <property type="protein sequence ID" value="TIA31997.1"/>
    <property type="molecule type" value="Genomic_DNA"/>
</dbReference>
<organism evidence="6 7">
    <name type="scientific">Aureobasidium pullulans</name>
    <name type="common">Black yeast</name>
    <name type="synonym">Pullularia pullulans</name>
    <dbReference type="NCBI Taxonomy" id="5580"/>
    <lineage>
        <taxon>Eukaryota</taxon>
        <taxon>Fungi</taxon>
        <taxon>Dikarya</taxon>
        <taxon>Ascomycota</taxon>
        <taxon>Pezizomycotina</taxon>
        <taxon>Dothideomycetes</taxon>
        <taxon>Dothideomycetidae</taxon>
        <taxon>Dothideales</taxon>
        <taxon>Saccotheciaceae</taxon>
        <taxon>Aureobasidium</taxon>
    </lineage>
</organism>
<dbReference type="PROSITE" id="PS50297">
    <property type="entry name" value="ANK_REP_REGION"/>
    <property type="match status" value="1"/>
</dbReference>
<protein>
    <submittedName>
        <fullName evidence="6">Uncharacterized protein</fullName>
    </submittedName>
</protein>
<keyword evidence="1" id="KW-0677">Repeat</keyword>
<feature type="domain" description="GPI inositol-deacylase winged helix" evidence="4">
    <location>
        <begin position="1098"/>
        <end position="1175"/>
    </location>
</feature>
<accession>A0A4V4LDG6</accession>
<feature type="transmembrane region" description="Helical" evidence="3">
    <location>
        <begin position="339"/>
        <end position="361"/>
    </location>
</feature>
<dbReference type="SUPFAM" id="SSF53167">
    <property type="entry name" value="Purine and uridine phosphorylases"/>
    <property type="match status" value="1"/>
</dbReference>
<feature type="repeat" description="ANK" evidence="2">
    <location>
        <begin position="1369"/>
        <end position="1393"/>
    </location>
</feature>
<dbReference type="GO" id="GO:0003824">
    <property type="term" value="F:catalytic activity"/>
    <property type="evidence" value="ECO:0007669"/>
    <property type="project" value="InterPro"/>
</dbReference>